<dbReference type="Proteomes" id="UP000726136">
    <property type="component" value="Unassembled WGS sequence"/>
</dbReference>
<reference evidence="1 2" key="1">
    <citation type="journal article" date="2021" name="PeerJ">
        <title>Analysis of 44 Vibrio anguillarum genomes reveals high genetic diversity.</title>
        <authorList>
            <person name="Hansen M.J."/>
            <person name="Dalsgaard I."/>
        </authorList>
    </citation>
    <scope>NUCLEOTIDE SEQUENCE [LARGE SCALE GENOMIC DNA]</scope>
    <source>
        <strain evidence="1 2">040915-1/1B</strain>
    </source>
</reference>
<sequence>MLNIRQHWSFEACGFSSTFKHLNFQHFLPNQHQEKLKSQIVRLERLRLIFQGIESELLMIFSR</sequence>
<name>A0ABR9Z9M0_VIBAN</name>
<accession>A0ABR9Z9M0</accession>
<dbReference type="EMBL" id="RDPI01000047">
    <property type="protein sequence ID" value="MBF4375131.1"/>
    <property type="molecule type" value="Genomic_DNA"/>
</dbReference>
<gene>
    <name evidence="1" type="ORF">EAY46_18915</name>
</gene>
<comment type="caution">
    <text evidence="1">The sequence shown here is derived from an EMBL/GenBank/DDBJ whole genome shotgun (WGS) entry which is preliminary data.</text>
</comment>
<evidence type="ECO:0000313" key="2">
    <source>
        <dbReference type="Proteomes" id="UP000726136"/>
    </source>
</evidence>
<evidence type="ECO:0000313" key="1">
    <source>
        <dbReference type="EMBL" id="MBF4375131.1"/>
    </source>
</evidence>
<evidence type="ECO:0008006" key="3">
    <source>
        <dbReference type="Google" id="ProtNLM"/>
    </source>
</evidence>
<organism evidence="1 2">
    <name type="scientific">Vibrio anguillarum</name>
    <name type="common">Listonella anguillarum</name>
    <dbReference type="NCBI Taxonomy" id="55601"/>
    <lineage>
        <taxon>Bacteria</taxon>
        <taxon>Pseudomonadati</taxon>
        <taxon>Pseudomonadota</taxon>
        <taxon>Gammaproteobacteria</taxon>
        <taxon>Vibrionales</taxon>
        <taxon>Vibrionaceae</taxon>
        <taxon>Vibrio</taxon>
    </lineage>
</organism>
<keyword evidence="2" id="KW-1185">Reference proteome</keyword>
<proteinExistence type="predicted"/>
<protein>
    <recommendedName>
        <fullName evidence="3">Transposase</fullName>
    </recommendedName>
</protein>